<feature type="compositionally biased region" description="Basic and acidic residues" evidence="1">
    <location>
        <begin position="12"/>
        <end position="21"/>
    </location>
</feature>
<dbReference type="Proteomes" id="UP000285060">
    <property type="component" value="Unassembled WGS sequence"/>
</dbReference>
<reference evidence="2 3" key="1">
    <citation type="submission" date="2018-08" db="EMBL/GenBank/DDBJ databases">
        <title>Aphanomyces genome sequencing and annotation.</title>
        <authorList>
            <person name="Minardi D."/>
            <person name="Oidtmann B."/>
            <person name="Van Der Giezen M."/>
            <person name="Studholme D.J."/>
        </authorList>
    </citation>
    <scope>NUCLEOTIDE SEQUENCE [LARGE SCALE GENOMIC DNA]</scope>
    <source>
        <strain evidence="2 3">NJM0002</strain>
    </source>
</reference>
<feature type="region of interest" description="Disordered" evidence="1">
    <location>
        <begin position="153"/>
        <end position="178"/>
    </location>
</feature>
<keyword evidence="3" id="KW-1185">Reference proteome</keyword>
<evidence type="ECO:0000313" key="3">
    <source>
        <dbReference type="Proteomes" id="UP000285060"/>
    </source>
</evidence>
<dbReference type="PANTHER" id="PTHR37558:SF1">
    <property type="entry name" value="HTH CENPB-TYPE DOMAIN-CONTAINING PROTEIN"/>
    <property type="match status" value="1"/>
</dbReference>
<dbReference type="VEuPathDB" id="FungiDB:H310_10581"/>
<dbReference type="EMBL" id="QUSY01003997">
    <property type="protein sequence ID" value="RHY15352.1"/>
    <property type="molecule type" value="Genomic_DNA"/>
</dbReference>
<accession>A0A418AF18</accession>
<organism evidence="2 3">
    <name type="scientific">Aphanomyces invadans</name>
    <dbReference type="NCBI Taxonomy" id="157072"/>
    <lineage>
        <taxon>Eukaryota</taxon>
        <taxon>Sar</taxon>
        <taxon>Stramenopiles</taxon>
        <taxon>Oomycota</taxon>
        <taxon>Saprolegniomycetes</taxon>
        <taxon>Saprolegniales</taxon>
        <taxon>Verrucalvaceae</taxon>
        <taxon>Aphanomyces</taxon>
    </lineage>
</organism>
<comment type="caution">
    <text evidence="2">The sequence shown here is derived from an EMBL/GenBank/DDBJ whole genome shotgun (WGS) entry which is preliminary data.</text>
</comment>
<dbReference type="AlphaFoldDB" id="A0A418AF18"/>
<proteinExistence type="predicted"/>
<evidence type="ECO:0000313" key="2">
    <source>
        <dbReference type="EMBL" id="RHY15352.1"/>
    </source>
</evidence>
<protein>
    <submittedName>
        <fullName evidence="2">Uncharacterized protein</fullName>
    </submittedName>
</protein>
<dbReference type="PANTHER" id="PTHR37558">
    <property type="entry name" value="HTH CENPB-TYPE DOMAIN-CONTAINING PROTEIN"/>
    <property type="match status" value="1"/>
</dbReference>
<gene>
    <name evidence="2" type="ORF">DYB32_010770</name>
</gene>
<sequence>MSTPSISPPDSDDVHPDESSANRKFACHHDIKLLLQVTFTSPWEAEHGKQAHAWTSIAAALGQLSGFGLKKKGPAMKARFDALMSRFVRGESASLRKSGTSEEFDEREQLLRDIQTRMDDYKATESVRKDASKRKLEGIENSGTLLRKMAMEELERSSADGDPATPRKKKRKATPPSVDLNGLVHAIQMGIEDKRRREQLAAEQLVARLDFDREQAAIQAERQDTNQRMMIELINAIAKRVQ</sequence>
<name>A0A418AF18_9STRA</name>
<feature type="region of interest" description="Disordered" evidence="1">
    <location>
        <begin position="1"/>
        <end position="21"/>
    </location>
</feature>
<evidence type="ECO:0000256" key="1">
    <source>
        <dbReference type="SAM" id="MobiDB-lite"/>
    </source>
</evidence>